<dbReference type="Ensembl" id="ENSGGOT00000051499.1">
    <property type="protein sequence ID" value="ENSGGOP00000032850.1"/>
    <property type="gene ID" value="ENSGGOG00000043571.1"/>
</dbReference>
<organism evidence="2 3">
    <name type="scientific">Gorilla gorilla gorilla</name>
    <name type="common">Western lowland gorilla</name>
    <dbReference type="NCBI Taxonomy" id="9595"/>
    <lineage>
        <taxon>Eukaryota</taxon>
        <taxon>Metazoa</taxon>
        <taxon>Chordata</taxon>
        <taxon>Craniata</taxon>
        <taxon>Vertebrata</taxon>
        <taxon>Euteleostomi</taxon>
        <taxon>Mammalia</taxon>
        <taxon>Eutheria</taxon>
        <taxon>Euarchontoglires</taxon>
        <taxon>Primates</taxon>
        <taxon>Haplorrhini</taxon>
        <taxon>Catarrhini</taxon>
        <taxon>Hominidae</taxon>
        <taxon>Gorilla</taxon>
    </lineage>
</organism>
<dbReference type="GeneTree" id="ENSGT00910000147324"/>
<keyword evidence="3" id="KW-1185">Reference proteome</keyword>
<evidence type="ECO:0000313" key="3">
    <source>
        <dbReference type="Proteomes" id="UP000001519"/>
    </source>
</evidence>
<reference evidence="3" key="1">
    <citation type="submission" date="2011-05" db="EMBL/GenBank/DDBJ databases">
        <title>Insights into the evolution of the great apes provided by the gorilla genome.</title>
        <authorList>
            <person name="Scally A."/>
        </authorList>
    </citation>
    <scope>NUCLEOTIDE SEQUENCE [LARGE SCALE GENOMIC DNA]</scope>
</reference>
<evidence type="ECO:0000256" key="1">
    <source>
        <dbReference type="SAM" id="MobiDB-lite"/>
    </source>
</evidence>
<accession>A0A2I2YDG5</accession>
<sequence length="201" mass="21199">MYPSAPSLVLKPARYFSLRASGKSRRPDLCPCPGTGSTRGRYATVSALVGTLSWQRWKSQKGGVGVSCHGGGVWGHSLPASKGAWLRGLLDHRGQGCLRWRRAGPGVWDAGLLNKGQNPRLGGAQLAGPGPQAHCWSQGETGEKRDGQHTLESPWATKAGARPPLCRWTVEAAAGEGFPGPVQHVEALNGPVWGLGALPES</sequence>
<protein>
    <submittedName>
        <fullName evidence="2">Uncharacterized protein</fullName>
    </submittedName>
</protein>
<dbReference type="Bgee" id="ENSGGOG00000043571">
    <property type="expression patterns" value="Expressed in frontal cortex and 2 other cell types or tissues"/>
</dbReference>
<evidence type="ECO:0000313" key="2">
    <source>
        <dbReference type="Ensembl" id="ENSGGOP00000032850.1"/>
    </source>
</evidence>
<dbReference type="AlphaFoldDB" id="A0A2I2YDG5"/>
<reference evidence="2" key="4">
    <citation type="submission" date="2025-09" db="UniProtKB">
        <authorList>
            <consortium name="Ensembl"/>
        </authorList>
    </citation>
    <scope>IDENTIFICATION</scope>
</reference>
<feature type="region of interest" description="Disordered" evidence="1">
    <location>
        <begin position="126"/>
        <end position="148"/>
    </location>
</feature>
<dbReference type="Proteomes" id="UP000001519">
    <property type="component" value="Chromosome 5"/>
</dbReference>
<name>A0A2I2YDG5_GORGO</name>
<dbReference type="EMBL" id="CABD030035860">
    <property type="status" value="NOT_ANNOTATED_CDS"/>
    <property type="molecule type" value="Genomic_DNA"/>
</dbReference>
<proteinExistence type="predicted"/>
<dbReference type="InParanoid" id="A0A2I2YDG5"/>
<dbReference type="OMA" id="SWQRWKS"/>
<reference evidence="2 3" key="2">
    <citation type="journal article" date="2012" name="Nature">
        <title>Insights into hominid evolution from the gorilla genome sequence.</title>
        <authorList>
            <person name="Scally A."/>
            <person name="Dutheil J.Y."/>
            <person name="Hillier L.W."/>
            <person name="Jordan G.E."/>
            <person name="Goodhead I."/>
            <person name="Herrero J."/>
            <person name="Hobolth A."/>
            <person name="Lappalainen T."/>
            <person name="Mailund T."/>
            <person name="Marques-Bonet T."/>
            <person name="McCarthy S."/>
            <person name="Montgomery S.H."/>
            <person name="Schwalie P.C."/>
            <person name="Tang Y.A."/>
            <person name="Ward M.C."/>
            <person name="Xue Y."/>
            <person name="Yngvadottir B."/>
            <person name="Alkan C."/>
            <person name="Andersen L.N."/>
            <person name="Ayub Q."/>
            <person name="Ball E.V."/>
            <person name="Beal K."/>
            <person name="Bradley B.J."/>
            <person name="Chen Y."/>
            <person name="Clee C.M."/>
            <person name="Fitzgerald S."/>
            <person name="Graves T.A."/>
            <person name="Gu Y."/>
            <person name="Heath P."/>
            <person name="Heger A."/>
            <person name="Karakoc E."/>
            <person name="Kolb-Kokocinski A."/>
            <person name="Laird G.K."/>
            <person name="Lunter G."/>
            <person name="Meader S."/>
            <person name="Mort M."/>
            <person name="Mullikin J.C."/>
            <person name="Munch K."/>
            <person name="O'Connor T.D."/>
            <person name="Phillips A.D."/>
            <person name="Prado-Martinez J."/>
            <person name="Rogers A.S."/>
            <person name="Sajjadian S."/>
            <person name="Schmidt D."/>
            <person name="Shaw K."/>
            <person name="Simpson J.T."/>
            <person name="Stenson P.D."/>
            <person name="Turner D.J."/>
            <person name="Vigilant L."/>
            <person name="Vilella A.J."/>
            <person name="Whitener W."/>
            <person name="Zhu B."/>
            <person name="Cooper D.N."/>
            <person name="de Jong P."/>
            <person name="Dermitzakis E.T."/>
            <person name="Eichler E.E."/>
            <person name="Flicek P."/>
            <person name="Goldman N."/>
            <person name="Mundy N.I."/>
            <person name="Ning Z."/>
            <person name="Odom D.T."/>
            <person name="Ponting C.P."/>
            <person name="Quail M.A."/>
            <person name="Ryder O.A."/>
            <person name="Searle S.M."/>
            <person name="Warren W.C."/>
            <person name="Wilson R.K."/>
            <person name="Schierup M.H."/>
            <person name="Rogers J."/>
            <person name="Tyler-Smith C."/>
            <person name="Durbin R."/>
        </authorList>
    </citation>
    <scope>NUCLEOTIDE SEQUENCE [LARGE SCALE GENOMIC DNA]</scope>
</reference>
<reference evidence="2" key="3">
    <citation type="submission" date="2025-08" db="UniProtKB">
        <authorList>
            <consortium name="Ensembl"/>
        </authorList>
    </citation>
    <scope>IDENTIFICATION</scope>
</reference>